<keyword evidence="2" id="KW-1133">Transmembrane helix</keyword>
<dbReference type="InterPro" id="IPR023213">
    <property type="entry name" value="CAT-like_dom_sf"/>
</dbReference>
<dbReference type="AlphaFoldDB" id="A0A9N8D8E8"/>
<dbReference type="InterPro" id="IPR050317">
    <property type="entry name" value="Plant_Fungal_Acyltransferase"/>
</dbReference>
<proteinExistence type="predicted"/>
<dbReference type="EMBL" id="CAICTM010000039">
    <property type="protein sequence ID" value="CAB9498497.1"/>
    <property type="molecule type" value="Genomic_DNA"/>
</dbReference>
<keyword evidence="1" id="KW-0808">Transferase</keyword>
<protein>
    <submittedName>
        <fullName evidence="3">Uncharacterized protein</fullName>
    </submittedName>
</protein>
<evidence type="ECO:0000313" key="4">
    <source>
        <dbReference type="Proteomes" id="UP001153069"/>
    </source>
</evidence>
<evidence type="ECO:0000256" key="1">
    <source>
        <dbReference type="ARBA" id="ARBA00022679"/>
    </source>
</evidence>
<keyword evidence="4" id="KW-1185">Reference proteome</keyword>
<accession>A0A9N8D8E8</accession>
<feature type="transmembrane region" description="Helical" evidence="2">
    <location>
        <begin position="16"/>
        <end position="35"/>
    </location>
</feature>
<dbReference type="SUPFAM" id="SSF52777">
    <property type="entry name" value="CoA-dependent acyltransferases"/>
    <property type="match status" value="1"/>
</dbReference>
<dbReference type="OrthoDB" id="671439at2759"/>
<evidence type="ECO:0000313" key="3">
    <source>
        <dbReference type="EMBL" id="CAB9498497.1"/>
    </source>
</evidence>
<keyword evidence="2" id="KW-0472">Membrane</keyword>
<dbReference type="PANTHER" id="PTHR31642">
    <property type="entry name" value="TRICHOTHECENE 3-O-ACETYLTRANSFERASE"/>
    <property type="match status" value="1"/>
</dbReference>
<keyword evidence="2" id="KW-0812">Transmembrane</keyword>
<dbReference type="PANTHER" id="PTHR31642:SF310">
    <property type="entry name" value="FATTY ALCOHOL:CAFFEOYL-COA ACYLTRANSFERASE"/>
    <property type="match status" value="1"/>
</dbReference>
<evidence type="ECO:0000256" key="2">
    <source>
        <dbReference type="SAM" id="Phobius"/>
    </source>
</evidence>
<dbReference type="Proteomes" id="UP001153069">
    <property type="component" value="Unassembled WGS sequence"/>
</dbReference>
<dbReference type="Gene3D" id="3.30.559.10">
    <property type="entry name" value="Chloramphenicol acetyltransferase-like domain"/>
    <property type="match status" value="2"/>
</dbReference>
<reference evidence="3" key="1">
    <citation type="submission" date="2020-06" db="EMBL/GenBank/DDBJ databases">
        <authorList>
            <consortium name="Plant Systems Biology data submission"/>
        </authorList>
    </citation>
    <scope>NUCLEOTIDE SEQUENCE</scope>
    <source>
        <strain evidence="3">D6</strain>
    </source>
</reference>
<gene>
    <name evidence="3" type="ORF">SEMRO_39_G024260.1</name>
</gene>
<organism evidence="3 4">
    <name type="scientific">Seminavis robusta</name>
    <dbReference type="NCBI Taxonomy" id="568900"/>
    <lineage>
        <taxon>Eukaryota</taxon>
        <taxon>Sar</taxon>
        <taxon>Stramenopiles</taxon>
        <taxon>Ochrophyta</taxon>
        <taxon>Bacillariophyta</taxon>
        <taxon>Bacillariophyceae</taxon>
        <taxon>Bacillariophycidae</taxon>
        <taxon>Naviculales</taxon>
        <taxon>Naviculaceae</taxon>
        <taxon>Seminavis</taxon>
    </lineage>
</organism>
<comment type="caution">
    <text evidence="3">The sequence shown here is derived from an EMBL/GenBank/DDBJ whole genome shotgun (WGS) entry which is preliminary data.</text>
</comment>
<dbReference type="GO" id="GO:0016747">
    <property type="term" value="F:acyltransferase activity, transferring groups other than amino-acyl groups"/>
    <property type="evidence" value="ECO:0007669"/>
    <property type="project" value="TreeGrafter"/>
</dbReference>
<name>A0A9N8D8E8_9STRA</name>
<sequence>MDIIFESGVDVDTLRWIVILILPGLLLLPLCRLATRWSRKRSSSNSQDESFRIQKAPNKAKAEEVDWILPFQKLDNLPKGEYPRSANGDEISVKILPHESVYGTMHLSLSSYYSRVYRLQQCTTADIDTLKVALSRALGLYPVIAGRCRPGMGRRNCSVVLPVDCLITGEEETSSVCSKTLGSESDVEAIKYGVPFRVYHLEDENATDKCPLDKPLTPMDTATYTVYEDPQQVMNGKAPICTICLYLFPDKSATLSITVSHAVMDGVSIANFEQVWAEESRKLFEMDPPEGEAKQDPTAWVPHHQPLAHVPPVNRDAIPGPFTKMEDYRAAQMEFFGKVVDDGPTLDGTIFQQCLGWLLIEFLLPFLRFFDDLIYLWGWHPDQRRNAVSISARKIKDLKQQLAPPKESGDWIASQDTIVAMLVQKLVEHLQDTGRYRKKKLRVVLFRDARPYVGIMPNHTYGLGVLNWPITIDNPADKSASELAVIIRKGLLDMHNDKKALRFWRLTTTVFEKRHWAFLPFVHKGLEAEDECDGRIMINNSMFPLPNFGGDMGQALSLTTQAGPSIMLPQADGGCRLFIEKELEHVLTEAKLQEAFGE</sequence>